<evidence type="ECO:0000256" key="2">
    <source>
        <dbReference type="ARBA" id="ARBA00022694"/>
    </source>
</evidence>
<sequence>MFMLDDFFKQCSASKISTLCAQLISSSKQAFAVNNGNIPKWENAISMIKTQNSGALNYVAPYLNIHAKNIDKDDLEFSLKQLMPWRKGPYQIGDLQLDSEWRGDMKWDRVVPHIQSLKGKTVLDVGSGNGYFTYLMALSGAEMALGLEPFLLFNYQFQAIRTLINNPPSAFVLPLRLEDMPDEAVFDTVFSMGVLYHQKDHMAHLYKLKNMLTDGGELVVETLIIDAKDGDQIIPEDRYARMRNVWCLPSTDTLHTWLKQTGFSKIKLVDVTKTTPEEQRATHWIGNNTQSLQDFLDPNDDTLTIEGLPAPRRAIFVCQK</sequence>
<dbReference type="PANTHER" id="PTHR43861">
    <property type="entry name" value="TRANS-ACONITATE 2-METHYLTRANSFERASE-RELATED"/>
    <property type="match status" value="1"/>
</dbReference>
<proteinExistence type="inferred from homology"/>
<dbReference type="HAMAP" id="MF_01590">
    <property type="entry name" value="tRNA_carboxymethyltr_CmoB"/>
    <property type="match status" value="1"/>
</dbReference>
<organism evidence="3">
    <name type="scientific">hydrothermal vent metagenome</name>
    <dbReference type="NCBI Taxonomy" id="652676"/>
    <lineage>
        <taxon>unclassified sequences</taxon>
        <taxon>metagenomes</taxon>
        <taxon>ecological metagenomes</taxon>
    </lineage>
</organism>
<dbReference type="Gene3D" id="3.40.50.150">
    <property type="entry name" value="Vaccinia Virus protein VP39"/>
    <property type="match status" value="1"/>
</dbReference>
<dbReference type="PANTHER" id="PTHR43861:SF1">
    <property type="entry name" value="TRANS-ACONITATE 2-METHYLTRANSFERASE"/>
    <property type="match status" value="1"/>
</dbReference>
<dbReference type="CDD" id="cd02440">
    <property type="entry name" value="AdoMet_MTases"/>
    <property type="match status" value="1"/>
</dbReference>
<dbReference type="EMBL" id="FPHQ01000253">
    <property type="protein sequence ID" value="SFV77932.1"/>
    <property type="molecule type" value="Genomic_DNA"/>
</dbReference>
<keyword evidence="2" id="KW-0819">tRNA processing</keyword>
<dbReference type="NCBIfam" id="NF011650">
    <property type="entry name" value="PRK15068.1"/>
    <property type="match status" value="1"/>
</dbReference>
<evidence type="ECO:0000256" key="1">
    <source>
        <dbReference type="ARBA" id="ARBA00022679"/>
    </source>
</evidence>
<dbReference type="NCBIfam" id="TIGR00452">
    <property type="entry name" value="tRNA 5-methoxyuridine(34)/uridine 5-oxyacetic acid(34) synthase CmoB"/>
    <property type="match status" value="1"/>
</dbReference>
<name>A0A1W1DBU2_9ZZZZ</name>
<dbReference type="Pfam" id="PF08003">
    <property type="entry name" value="Methyltransf_9"/>
    <property type="match status" value="1"/>
</dbReference>
<dbReference type="SUPFAM" id="SSF53335">
    <property type="entry name" value="S-adenosyl-L-methionine-dependent methyltransferases"/>
    <property type="match status" value="1"/>
</dbReference>
<protein>
    <submittedName>
        <fullName evidence="3">tRNA (5-methoxyuridine) 34 synthase</fullName>
    </submittedName>
</protein>
<evidence type="ECO:0000313" key="3">
    <source>
        <dbReference type="EMBL" id="SFV77932.1"/>
    </source>
</evidence>
<accession>A0A1W1DBU2</accession>
<dbReference type="AlphaFoldDB" id="A0A1W1DBU2"/>
<dbReference type="GO" id="GO:0016765">
    <property type="term" value="F:transferase activity, transferring alkyl or aryl (other than methyl) groups"/>
    <property type="evidence" value="ECO:0007669"/>
    <property type="project" value="InterPro"/>
</dbReference>
<keyword evidence="1" id="KW-0808">Transferase</keyword>
<reference evidence="3" key="1">
    <citation type="submission" date="2016-10" db="EMBL/GenBank/DDBJ databases">
        <authorList>
            <person name="de Groot N.N."/>
        </authorList>
    </citation>
    <scope>NUCLEOTIDE SEQUENCE</scope>
</reference>
<dbReference type="InterPro" id="IPR027555">
    <property type="entry name" value="Mo5U34_MeTrfas-like"/>
</dbReference>
<dbReference type="GO" id="GO:0002098">
    <property type="term" value="P:tRNA wobble uridine modification"/>
    <property type="evidence" value="ECO:0007669"/>
    <property type="project" value="InterPro"/>
</dbReference>
<dbReference type="InterPro" id="IPR029063">
    <property type="entry name" value="SAM-dependent_MTases_sf"/>
</dbReference>
<dbReference type="InterPro" id="IPR010017">
    <property type="entry name" value="CmoB"/>
</dbReference>
<gene>
    <name evidence="3" type="ORF">MNB_SUP05-10-10</name>
</gene>